<accession>A0A096AF67</accession>
<evidence type="ECO:0000313" key="3">
    <source>
        <dbReference type="Proteomes" id="UP000029578"/>
    </source>
</evidence>
<feature type="transmembrane region" description="Helical" evidence="1">
    <location>
        <begin position="12"/>
        <end position="31"/>
    </location>
</feature>
<evidence type="ECO:0000256" key="1">
    <source>
        <dbReference type="SAM" id="Phobius"/>
    </source>
</evidence>
<sequence>MKKGVLKARNKILLITVFLSTLMIEFILVFLHGCSDGEGLAFDIDKQAFVVKQGCVCGGSLYISGEDASDEFAVIYNKNVHAFWYNSYNPSVLEINNLPTCCNIVSHGDTLSLRRLPLRPNTSYAVYRMSGCRGTSPLTIKTDKQGRVVSAGRGLQ</sequence>
<proteinExistence type="predicted"/>
<name>A0A096AF67_9BACT</name>
<evidence type="ECO:0000313" key="2">
    <source>
        <dbReference type="EMBL" id="KGF45565.1"/>
    </source>
</evidence>
<dbReference type="EMBL" id="JRNS01000451">
    <property type="protein sequence ID" value="KGF45565.1"/>
    <property type="molecule type" value="Genomic_DNA"/>
</dbReference>
<reference evidence="2 3" key="1">
    <citation type="submission" date="2014-07" db="EMBL/GenBank/DDBJ databases">
        <authorList>
            <person name="McCorrison J."/>
            <person name="Sanka R."/>
            <person name="Torralba M."/>
            <person name="Gillis M."/>
            <person name="Haft D.H."/>
            <person name="Methe B."/>
            <person name="Sutton G."/>
            <person name="Nelson K.E."/>
        </authorList>
    </citation>
    <scope>NUCLEOTIDE SEQUENCE [LARGE SCALE GENOMIC DNA]</scope>
    <source>
        <strain evidence="2 3">DNF00666</strain>
    </source>
</reference>
<gene>
    <name evidence="2" type="ORF">HMPREF0661_09670</name>
</gene>
<dbReference type="AlphaFoldDB" id="A0A096AF67"/>
<dbReference type="Proteomes" id="UP000029578">
    <property type="component" value="Unassembled WGS sequence"/>
</dbReference>
<protein>
    <submittedName>
        <fullName evidence="2">Uncharacterized protein</fullName>
    </submittedName>
</protein>
<keyword evidence="1" id="KW-1133">Transmembrane helix</keyword>
<organism evidence="2 3">
    <name type="scientific">Prevotella melaninogenica DNF00666</name>
    <dbReference type="NCBI Taxonomy" id="1401073"/>
    <lineage>
        <taxon>Bacteria</taxon>
        <taxon>Pseudomonadati</taxon>
        <taxon>Bacteroidota</taxon>
        <taxon>Bacteroidia</taxon>
        <taxon>Bacteroidales</taxon>
        <taxon>Prevotellaceae</taxon>
        <taxon>Prevotella</taxon>
    </lineage>
</organism>
<keyword evidence="1" id="KW-0472">Membrane</keyword>
<comment type="caution">
    <text evidence="2">The sequence shown here is derived from an EMBL/GenBank/DDBJ whole genome shotgun (WGS) entry which is preliminary data.</text>
</comment>
<keyword evidence="1" id="KW-0812">Transmembrane</keyword>